<reference evidence="1 2" key="1">
    <citation type="journal article" date="2013" name="ISME J.">
        <title>A metabolic model for members of the genus Tetrasphaera involved in enhanced biological phosphorus removal.</title>
        <authorList>
            <person name="Kristiansen R."/>
            <person name="Nguyen H.T.T."/>
            <person name="Saunders A.M."/>
            <person name="Nielsen J.L."/>
            <person name="Wimmer R."/>
            <person name="Le V.Q."/>
            <person name="McIlroy S.J."/>
            <person name="Petrovski S."/>
            <person name="Seviour R.J."/>
            <person name="Calteau A."/>
            <person name="Nielsen K.L."/>
            <person name="Nielsen P.H."/>
        </authorList>
    </citation>
    <scope>NUCLEOTIDE SEQUENCE [LARGE SCALE GENOMIC DNA]</scope>
    <source>
        <strain evidence="1 2">T1-X7</strain>
    </source>
</reference>
<dbReference type="OrthoDB" id="9816502at2"/>
<dbReference type="STRING" id="1194083.BN12_1730002"/>
<gene>
    <name evidence="1" type="ORF">BN12_1730002</name>
</gene>
<sequence>MADATLTFAGWTRERIADLVTGASGGRATAAASVTLTGSDTGGTGTGSRSSAIAFALAGPGDVLGLNPGAISRRYPSPGAVDHESDRCPLVEFADPALPWRYTPGPKPAAGTGSIHPWLVLLVGTADELAVADGRATVGVTTQQAHPLGSPTSAYRWAHLQADAAGHRIGRVLSGRALQPGTDYVVALVPAFRAEGSPSWDGSAEVTVPAYDSWSFRTAVPAGSFEELAAALHPGDAPTDTGRAPVDYPRVPAAPDLEIRGALAPVGSSDAPLPDEIGTDLAGLRTPATDEVGRPIVGLPRYGDAWRSDAPDATAWGRTLNGDPRHRGVAGLGLELGIRLQDELVQAAVDQLGALAEARQKVSFLVLGLAASGALWNRRLPTSTSEQLWMLGPALGRVATTSGTVRELSTAADRALPAGVWSTAARRVLRSGPTRAAASAPGTFAAAPTLEAANEVVPAPPASFAGVRLPKAFDASLAATVQRGAPTPAAATAMAHQLATLAAQAPGPTKDAVDRVVSRLDTSRRAGKTVNYAEAMVLVAAGSVATRSDQRADLSEALTRFSGRMDQAAASNAEQLATVAGLGPADPVPDPALTSVDLGALASGVVAAFDPTAATAAVRTRVLGTLGGLDPEQPLAPPEACVGLDRPVWRDVSGAFPEWLLPGLAALPDDAVVAVETNTAFVHALLAGMNTQLLSELRWRNIPVATGCTPLRGFWQRADADTGGRVDDIIGVLNWPEDSPLGDQSQRPPGLPGVDLVVAVRGRLFQRYPATVVYLVSAAVGGTPDFDVDPPADAARRLPTFQGRIGPDVSFFGFEGVDPDDVGGFWLVFEEPPAGYRFANDASTAQAPADWGAEAFARPVRVLVRGDRLVPGHA</sequence>
<dbReference type="Proteomes" id="UP000035721">
    <property type="component" value="Unassembled WGS sequence"/>
</dbReference>
<proteinExistence type="predicted"/>
<dbReference type="EMBL" id="CAJB01000083">
    <property type="protein sequence ID" value="CCH77221.1"/>
    <property type="molecule type" value="Genomic_DNA"/>
</dbReference>
<keyword evidence="2" id="KW-1185">Reference proteome</keyword>
<accession>A0A077LUL1</accession>
<name>A0A077LUL1_9MICO</name>
<protein>
    <submittedName>
        <fullName evidence="1">Uncharacterized protein</fullName>
    </submittedName>
</protein>
<organism evidence="1 2">
    <name type="scientific">Nostocoides japonicum T1-X7</name>
    <dbReference type="NCBI Taxonomy" id="1194083"/>
    <lineage>
        <taxon>Bacteria</taxon>
        <taxon>Bacillati</taxon>
        <taxon>Actinomycetota</taxon>
        <taxon>Actinomycetes</taxon>
        <taxon>Micrococcales</taxon>
        <taxon>Intrasporangiaceae</taxon>
        <taxon>Nostocoides</taxon>
    </lineage>
</organism>
<dbReference type="AlphaFoldDB" id="A0A077LUL1"/>
<comment type="caution">
    <text evidence="1">The sequence shown here is derived from an EMBL/GenBank/DDBJ whole genome shotgun (WGS) entry which is preliminary data.</text>
</comment>
<dbReference type="RefSeq" id="WP_048554135.1">
    <property type="nucleotide sequence ID" value="NZ_HF570958.1"/>
</dbReference>
<evidence type="ECO:0000313" key="1">
    <source>
        <dbReference type="EMBL" id="CCH77221.1"/>
    </source>
</evidence>
<evidence type="ECO:0000313" key="2">
    <source>
        <dbReference type="Proteomes" id="UP000035721"/>
    </source>
</evidence>